<reference evidence="2" key="1">
    <citation type="journal article" date="2012" name="Nature">
        <title>The oyster genome reveals stress adaptation and complexity of shell formation.</title>
        <authorList>
            <person name="Zhang G."/>
            <person name="Fang X."/>
            <person name="Guo X."/>
            <person name="Li L."/>
            <person name="Luo R."/>
            <person name="Xu F."/>
            <person name="Yang P."/>
            <person name="Zhang L."/>
            <person name="Wang X."/>
            <person name="Qi H."/>
            <person name="Xiong Z."/>
            <person name="Que H."/>
            <person name="Xie Y."/>
            <person name="Holland P.W."/>
            <person name="Paps J."/>
            <person name="Zhu Y."/>
            <person name="Wu F."/>
            <person name="Chen Y."/>
            <person name="Wang J."/>
            <person name="Peng C."/>
            <person name="Meng J."/>
            <person name="Yang L."/>
            <person name="Liu J."/>
            <person name="Wen B."/>
            <person name="Zhang N."/>
            <person name="Huang Z."/>
            <person name="Zhu Q."/>
            <person name="Feng Y."/>
            <person name="Mount A."/>
            <person name="Hedgecock D."/>
            <person name="Xu Z."/>
            <person name="Liu Y."/>
            <person name="Domazet-Loso T."/>
            <person name="Du Y."/>
            <person name="Sun X."/>
            <person name="Zhang S."/>
            <person name="Liu B."/>
            <person name="Cheng P."/>
            <person name="Jiang X."/>
            <person name="Li J."/>
            <person name="Fan D."/>
            <person name="Wang W."/>
            <person name="Fu W."/>
            <person name="Wang T."/>
            <person name="Wang B."/>
            <person name="Zhang J."/>
            <person name="Peng Z."/>
            <person name="Li Y."/>
            <person name="Li N."/>
            <person name="Wang J."/>
            <person name="Chen M."/>
            <person name="He Y."/>
            <person name="Tan F."/>
            <person name="Song X."/>
            <person name="Zheng Q."/>
            <person name="Huang R."/>
            <person name="Yang H."/>
            <person name="Du X."/>
            <person name="Chen L."/>
            <person name="Yang M."/>
            <person name="Gaffney P.M."/>
            <person name="Wang S."/>
            <person name="Luo L."/>
            <person name="She Z."/>
            <person name="Ming Y."/>
            <person name="Huang W."/>
            <person name="Zhang S."/>
            <person name="Huang B."/>
            <person name="Zhang Y."/>
            <person name="Qu T."/>
            <person name="Ni P."/>
            <person name="Miao G."/>
            <person name="Wang J."/>
            <person name="Wang Q."/>
            <person name="Steinberg C.E."/>
            <person name="Wang H."/>
            <person name="Li N."/>
            <person name="Qian L."/>
            <person name="Zhang G."/>
            <person name="Li Y."/>
            <person name="Yang H."/>
            <person name="Liu X."/>
            <person name="Wang J."/>
            <person name="Yin Y."/>
            <person name="Wang J."/>
        </authorList>
    </citation>
    <scope>NUCLEOTIDE SEQUENCE [LARGE SCALE GENOMIC DNA]</scope>
    <source>
        <strain evidence="2">05x7-T-G4-1.051#20</strain>
    </source>
</reference>
<dbReference type="HOGENOM" id="CLU_2028949_0_0_1"/>
<organism evidence="2">
    <name type="scientific">Magallana gigas</name>
    <name type="common">Pacific oyster</name>
    <name type="synonym">Crassostrea gigas</name>
    <dbReference type="NCBI Taxonomy" id="29159"/>
    <lineage>
        <taxon>Eukaryota</taxon>
        <taxon>Metazoa</taxon>
        <taxon>Spiralia</taxon>
        <taxon>Lophotrochozoa</taxon>
        <taxon>Mollusca</taxon>
        <taxon>Bivalvia</taxon>
        <taxon>Autobranchia</taxon>
        <taxon>Pteriomorphia</taxon>
        <taxon>Ostreida</taxon>
        <taxon>Ostreoidea</taxon>
        <taxon>Ostreidae</taxon>
        <taxon>Magallana</taxon>
    </lineage>
</organism>
<accession>K1Q7R1</accession>
<dbReference type="EMBL" id="JH819095">
    <property type="protein sequence ID" value="EKC32807.1"/>
    <property type="molecule type" value="Genomic_DNA"/>
</dbReference>
<evidence type="ECO:0000256" key="1">
    <source>
        <dbReference type="SAM" id="MobiDB-lite"/>
    </source>
</evidence>
<name>K1Q7R1_MAGGI</name>
<dbReference type="AlphaFoldDB" id="K1Q7R1"/>
<protein>
    <submittedName>
        <fullName evidence="2">Uncharacterized protein</fullName>
    </submittedName>
</protein>
<gene>
    <name evidence="2" type="ORF">CGI_10017201</name>
</gene>
<proteinExistence type="predicted"/>
<dbReference type="InParanoid" id="K1Q7R1"/>
<feature type="compositionally biased region" description="Polar residues" evidence="1">
    <location>
        <begin position="98"/>
        <end position="109"/>
    </location>
</feature>
<evidence type="ECO:0000313" key="2">
    <source>
        <dbReference type="EMBL" id="EKC32807.1"/>
    </source>
</evidence>
<sequence>MTTITELLEMGAKMGLKDEELKQYVRDEQSRMRDEREKDTTERQVREEREFKLQMEKNTVIAFEKNSNINLKWKPEKNASEHQREIEELEADQQFHTLQQKKTQKSSMESTHEISLKMATII</sequence>
<feature type="region of interest" description="Disordered" evidence="1">
    <location>
        <begin position="98"/>
        <end position="122"/>
    </location>
</feature>